<dbReference type="EMBL" id="RKRA01000001">
    <property type="protein sequence ID" value="RPF28228.1"/>
    <property type="molecule type" value="Genomic_DNA"/>
</dbReference>
<evidence type="ECO:0000313" key="4">
    <source>
        <dbReference type="Proteomes" id="UP000280726"/>
    </source>
</evidence>
<dbReference type="AlphaFoldDB" id="A0A3N4ZRT2"/>
<protein>
    <submittedName>
        <fullName evidence="3">DUF2933 family protein</fullName>
    </submittedName>
</protein>
<name>A0A3N4ZRT2_9MICO</name>
<evidence type="ECO:0000256" key="2">
    <source>
        <dbReference type="SAM" id="Phobius"/>
    </source>
</evidence>
<keyword evidence="2" id="KW-0812">Transmembrane</keyword>
<dbReference type="InterPro" id="IPR021682">
    <property type="entry name" value="DUF2933"/>
</dbReference>
<feature type="transmembrane region" description="Helical" evidence="2">
    <location>
        <begin position="40"/>
        <end position="59"/>
    </location>
</feature>
<feature type="region of interest" description="Disordered" evidence="1">
    <location>
        <begin position="65"/>
        <end position="109"/>
    </location>
</feature>
<dbReference type="RefSeq" id="WP_123918313.1">
    <property type="nucleotide sequence ID" value="NZ_RKRA01000001.1"/>
</dbReference>
<feature type="transmembrane region" description="Helical" evidence="2">
    <location>
        <begin position="16"/>
        <end position="34"/>
    </location>
</feature>
<accession>A0A3N4ZRT2</accession>
<proteinExistence type="predicted"/>
<comment type="caution">
    <text evidence="3">The sequence shown here is derived from an EMBL/GenBank/DDBJ whole genome shotgun (WGS) entry which is preliminary data.</text>
</comment>
<keyword evidence="2" id="KW-1133">Transmembrane helix</keyword>
<dbReference type="Pfam" id="PF11666">
    <property type="entry name" value="DUF2933"/>
    <property type="match status" value="1"/>
</dbReference>
<feature type="compositionally biased region" description="Basic and acidic residues" evidence="1">
    <location>
        <begin position="96"/>
        <end position="109"/>
    </location>
</feature>
<evidence type="ECO:0000313" key="3">
    <source>
        <dbReference type="EMBL" id="RPF28228.1"/>
    </source>
</evidence>
<gene>
    <name evidence="3" type="ORF">EDD32_2744</name>
</gene>
<reference evidence="3 4" key="1">
    <citation type="submission" date="2018-11" db="EMBL/GenBank/DDBJ databases">
        <title>Sequencing the genomes of 1000 actinobacteria strains.</title>
        <authorList>
            <person name="Klenk H.-P."/>
        </authorList>
    </citation>
    <scope>NUCLEOTIDE SEQUENCE [LARGE SCALE GENOMIC DNA]</scope>
    <source>
        <strain evidence="3 4">DSM 14418</strain>
    </source>
</reference>
<evidence type="ECO:0000256" key="1">
    <source>
        <dbReference type="SAM" id="MobiDB-lite"/>
    </source>
</evidence>
<keyword evidence="4" id="KW-1185">Reference proteome</keyword>
<sequence>MTTPPAGHNHSGKSHLLGMLAAGAVALVVLLAAGRSFGEALPLAALLACPLMMIGMLFMMGRGRDQGAHGSGDHVGSCHAETDDRPVVERLTGVSERPDVTEPEVTGRP</sequence>
<organism evidence="3 4">
    <name type="scientific">Georgenia muralis</name>
    <dbReference type="NCBI Taxonomy" id="154117"/>
    <lineage>
        <taxon>Bacteria</taxon>
        <taxon>Bacillati</taxon>
        <taxon>Actinomycetota</taxon>
        <taxon>Actinomycetes</taxon>
        <taxon>Micrococcales</taxon>
        <taxon>Bogoriellaceae</taxon>
        <taxon>Georgenia</taxon>
    </lineage>
</organism>
<dbReference type="Proteomes" id="UP000280726">
    <property type="component" value="Unassembled WGS sequence"/>
</dbReference>
<keyword evidence="2" id="KW-0472">Membrane</keyword>